<reference evidence="2" key="1">
    <citation type="journal article" date="2021" name="bioRxiv">
        <title>Whole Genome Assembly and Annotation of Northern Wild Rice, Zizania palustris L., Supports a Whole Genome Duplication in the Zizania Genus.</title>
        <authorList>
            <person name="Haas M."/>
            <person name="Kono T."/>
            <person name="Macchietto M."/>
            <person name="Millas R."/>
            <person name="McGilp L."/>
            <person name="Shao M."/>
            <person name="Duquette J."/>
            <person name="Hirsch C.N."/>
            <person name="Kimball J."/>
        </authorList>
    </citation>
    <scope>NUCLEOTIDE SEQUENCE</scope>
    <source>
        <tissue evidence="2">Fresh leaf tissue</tissue>
    </source>
</reference>
<evidence type="ECO:0000256" key="1">
    <source>
        <dbReference type="SAM" id="MobiDB-lite"/>
    </source>
</evidence>
<proteinExistence type="predicted"/>
<protein>
    <submittedName>
        <fullName evidence="2">Uncharacterized protein</fullName>
    </submittedName>
</protein>
<dbReference type="AlphaFoldDB" id="A0A8J5VGF6"/>
<evidence type="ECO:0000313" key="3">
    <source>
        <dbReference type="Proteomes" id="UP000729402"/>
    </source>
</evidence>
<accession>A0A8J5VGF6</accession>
<comment type="caution">
    <text evidence="2">The sequence shown here is derived from an EMBL/GenBank/DDBJ whole genome shotgun (WGS) entry which is preliminary data.</text>
</comment>
<dbReference type="Proteomes" id="UP000729402">
    <property type="component" value="Unassembled WGS sequence"/>
</dbReference>
<organism evidence="2 3">
    <name type="scientific">Zizania palustris</name>
    <name type="common">Northern wild rice</name>
    <dbReference type="NCBI Taxonomy" id="103762"/>
    <lineage>
        <taxon>Eukaryota</taxon>
        <taxon>Viridiplantae</taxon>
        <taxon>Streptophyta</taxon>
        <taxon>Embryophyta</taxon>
        <taxon>Tracheophyta</taxon>
        <taxon>Spermatophyta</taxon>
        <taxon>Magnoliopsida</taxon>
        <taxon>Liliopsida</taxon>
        <taxon>Poales</taxon>
        <taxon>Poaceae</taxon>
        <taxon>BOP clade</taxon>
        <taxon>Oryzoideae</taxon>
        <taxon>Oryzeae</taxon>
        <taxon>Zizaniinae</taxon>
        <taxon>Zizania</taxon>
    </lineage>
</organism>
<dbReference type="EMBL" id="JAAALK010000285">
    <property type="protein sequence ID" value="KAG8066300.1"/>
    <property type="molecule type" value="Genomic_DNA"/>
</dbReference>
<sequence length="113" mass="12360">MPGRVVVVAAAFVQRFFRLVLDFQKEETAAASKSRTACLRRLTDGGPHRPTLRSPGRRSAPPARRADPAVSGFLEPLVAGGWRRDGGGRRRRSRGGGRDLAGERRRVSVRGDL</sequence>
<name>A0A8J5VGF6_ZIZPA</name>
<feature type="compositionally biased region" description="Low complexity" evidence="1">
    <location>
        <begin position="53"/>
        <end position="63"/>
    </location>
</feature>
<gene>
    <name evidence="2" type="ORF">GUJ93_ZPchr0004g38662</name>
</gene>
<feature type="region of interest" description="Disordered" evidence="1">
    <location>
        <begin position="32"/>
        <end position="113"/>
    </location>
</feature>
<keyword evidence="3" id="KW-1185">Reference proteome</keyword>
<reference evidence="2" key="2">
    <citation type="submission" date="2021-02" db="EMBL/GenBank/DDBJ databases">
        <authorList>
            <person name="Kimball J.A."/>
            <person name="Haas M.W."/>
            <person name="Macchietto M."/>
            <person name="Kono T."/>
            <person name="Duquette J."/>
            <person name="Shao M."/>
        </authorList>
    </citation>
    <scope>NUCLEOTIDE SEQUENCE</scope>
    <source>
        <tissue evidence="2">Fresh leaf tissue</tissue>
    </source>
</reference>
<evidence type="ECO:0000313" key="2">
    <source>
        <dbReference type="EMBL" id="KAG8066300.1"/>
    </source>
</evidence>
<feature type="compositionally biased region" description="Basic and acidic residues" evidence="1">
    <location>
        <begin position="96"/>
        <end position="113"/>
    </location>
</feature>